<dbReference type="Proteomes" id="UP000242869">
    <property type="component" value="Unassembled WGS sequence"/>
</dbReference>
<feature type="domain" description="Ferrous iron transporter FeoA-like" evidence="2">
    <location>
        <begin position="2"/>
        <end position="74"/>
    </location>
</feature>
<keyword evidence="1" id="KW-0408">Iron</keyword>
<organism evidence="3 4">
    <name type="scientific">Formivibrio citricus</name>
    <dbReference type="NCBI Taxonomy" id="83765"/>
    <lineage>
        <taxon>Bacteria</taxon>
        <taxon>Pseudomonadati</taxon>
        <taxon>Pseudomonadota</taxon>
        <taxon>Betaproteobacteria</taxon>
        <taxon>Neisseriales</taxon>
        <taxon>Chitinibacteraceae</taxon>
        <taxon>Formivibrio</taxon>
    </lineage>
</organism>
<dbReference type="PANTHER" id="PTHR42954">
    <property type="entry name" value="FE(2+) TRANSPORT PROTEIN A"/>
    <property type="match status" value="1"/>
</dbReference>
<dbReference type="PANTHER" id="PTHR42954:SF2">
    <property type="entry name" value="FE(2+) TRANSPORT PROTEIN A"/>
    <property type="match status" value="1"/>
</dbReference>
<dbReference type="Pfam" id="PF04023">
    <property type="entry name" value="FeoA"/>
    <property type="match status" value="1"/>
</dbReference>
<dbReference type="InterPro" id="IPR038157">
    <property type="entry name" value="FeoA_core_dom"/>
</dbReference>
<dbReference type="InterPro" id="IPR008988">
    <property type="entry name" value="Transcriptional_repressor_C"/>
</dbReference>
<dbReference type="Gene3D" id="2.30.30.90">
    <property type="match status" value="1"/>
</dbReference>
<evidence type="ECO:0000259" key="2">
    <source>
        <dbReference type="SMART" id="SM00899"/>
    </source>
</evidence>
<dbReference type="STRING" id="83765.SAMN05660284_02688"/>
<dbReference type="RefSeq" id="WP_091197850.1">
    <property type="nucleotide sequence ID" value="NZ_FOVE01000026.1"/>
</dbReference>
<dbReference type="SUPFAM" id="SSF50037">
    <property type="entry name" value="C-terminal domain of transcriptional repressors"/>
    <property type="match status" value="1"/>
</dbReference>
<keyword evidence="4" id="KW-1185">Reference proteome</keyword>
<gene>
    <name evidence="3" type="ORF">SAMN05660284_02688</name>
</gene>
<dbReference type="EMBL" id="FOVE01000026">
    <property type="protein sequence ID" value="SFN99923.1"/>
    <property type="molecule type" value="Genomic_DNA"/>
</dbReference>
<dbReference type="OrthoDB" id="559009at2"/>
<evidence type="ECO:0000313" key="4">
    <source>
        <dbReference type="Proteomes" id="UP000242869"/>
    </source>
</evidence>
<proteinExistence type="predicted"/>
<sequence>MPTLAELPLRQLARVCHLRVEPELAQRLIALGLRPDREVEVIRRGWLSGPLLVRVGATEFMMRREAAKLIDVEPLSS</sequence>
<evidence type="ECO:0000313" key="3">
    <source>
        <dbReference type="EMBL" id="SFN99923.1"/>
    </source>
</evidence>
<reference evidence="4" key="1">
    <citation type="submission" date="2016-10" db="EMBL/GenBank/DDBJ databases">
        <authorList>
            <person name="Varghese N."/>
            <person name="Submissions S."/>
        </authorList>
    </citation>
    <scope>NUCLEOTIDE SEQUENCE [LARGE SCALE GENOMIC DNA]</scope>
    <source>
        <strain evidence="4">DSM 6150</strain>
    </source>
</reference>
<dbReference type="GO" id="GO:0046914">
    <property type="term" value="F:transition metal ion binding"/>
    <property type="evidence" value="ECO:0007669"/>
    <property type="project" value="InterPro"/>
</dbReference>
<evidence type="ECO:0000256" key="1">
    <source>
        <dbReference type="ARBA" id="ARBA00023004"/>
    </source>
</evidence>
<accession>A0A1I5DL24</accession>
<name>A0A1I5DL24_9NEIS</name>
<dbReference type="InterPro" id="IPR052713">
    <property type="entry name" value="FeoA"/>
</dbReference>
<protein>
    <submittedName>
        <fullName evidence="3">FeoA domain-containing protein</fullName>
    </submittedName>
</protein>
<dbReference type="SMART" id="SM00899">
    <property type="entry name" value="FeoA"/>
    <property type="match status" value="1"/>
</dbReference>
<dbReference type="AlphaFoldDB" id="A0A1I5DL24"/>
<dbReference type="InterPro" id="IPR007167">
    <property type="entry name" value="Fe-transptr_FeoA-like"/>
</dbReference>